<name>A0A142ELE4_9BACT</name>
<dbReference type="AlphaFoldDB" id="A0A142ELE4"/>
<keyword evidence="2" id="KW-1185">Reference proteome</keyword>
<accession>A0A142ELE4</accession>
<dbReference type="Proteomes" id="UP000073816">
    <property type="component" value="Chromosome"/>
</dbReference>
<evidence type="ECO:0000313" key="2">
    <source>
        <dbReference type="Proteomes" id="UP000073816"/>
    </source>
</evidence>
<proteinExistence type="predicted"/>
<dbReference type="RefSeq" id="WP_067544732.1">
    <property type="nucleotide sequence ID" value="NZ_CP012836.1"/>
</dbReference>
<sequence>MKYQLLHTSSFFIILVVFFSLPSYSNAQKSNGDWLVDGKSRPAETIQINPNEIQLRNGLVQRTFFLSPSPACYDFTNLMTGAQLLRTVMPEARVTLNGKTYEIGAKLDFKEKGYFKKEWLGMLKPEEGSFAYQGYTLSKITPHFPTKNQFWTGQNEQASGQKITFSYAHPEFPGLLLQVHYEIYDNLPLIGKFLTLENQGNSSIHIDQVVNEILGTVEEESAVVGATKDMKKPHQLYVENNFAFNNAMHAELSAQATHWKQDSSYTSQVNYDYQTPSTLEVYPQKGIGIDLEKGEKFQSIRTYELILDSYDRERNGLARRKMYRTIAPWTQQNPIFMHLVSKTDEKVRTAIDQCVDTGYEALILSFGSHINMEDNSPENIDRWKSLADYAHSKGIKIGGYSLFSSRTISPETDVISPITGKPGGAFFGNAPCLASDWGLNYLEKLKFFFSETGFDIFENDGPYPGDVCASHSHPGHKGLEDSQWVQMNLQKGLYQWMNARGIYINAPDWYFLDGTHKIAMGYREVNFSLPRDRQKILNRQNIYDATWEKTPSMGWGFVPLTAYHGGGSDAVLEPLNDHLDDYKQLMMQYYGAGIQACYRGPRLYDTEETKAMVIEVIAWYKKYRNILNSDIIRLRRADGKDWDGWMHVDPKGKEKALIMLFNPSTEPMKKELALPLYYTGLSETAQIRVEESKSQTVRLERNYDAKVTVGIPAGGYTWLVVE</sequence>
<reference evidence="1 2" key="2">
    <citation type="journal article" date="2016" name="Genome Announc.">
        <title>Complete Genome Sequence of Algoriphagus sp. Strain M8-2, Isolated from a Brackish Lake.</title>
        <authorList>
            <person name="Muraguchi Y."/>
            <person name="Kushimoto K."/>
            <person name="Ohtsubo Y."/>
            <person name="Suzuki T."/>
            <person name="Dohra H."/>
            <person name="Kimbara K."/>
            <person name="Shintani M."/>
        </authorList>
    </citation>
    <scope>NUCLEOTIDE SEQUENCE [LARGE SCALE GENOMIC DNA]</scope>
    <source>
        <strain evidence="1 2">M8-2</strain>
    </source>
</reference>
<dbReference type="KEGG" id="alm:AO498_05960"/>
<reference evidence="2" key="1">
    <citation type="submission" date="2015-09" db="EMBL/GenBank/DDBJ databases">
        <title>Complete sequence of Algoriphagus sp. M8-2.</title>
        <authorList>
            <person name="Shintani M."/>
        </authorList>
    </citation>
    <scope>NUCLEOTIDE SEQUENCE [LARGE SCALE GENOMIC DNA]</scope>
    <source>
        <strain evidence="2">M8-2</strain>
    </source>
</reference>
<dbReference type="STRING" id="1727163.AO498_05960"/>
<gene>
    <name evidence="1" type="ORF">AO498_05960</name>
</gene>
<dbReference type="PATRIC" id="fig|1727163.4.peg.1239"/>
<organism evidence="1 2">
    <name type="scientific">Algoriphagus sanaruensis</name>
    <dbReference type="NCBI Taxonomy" id="1727163"/>
    <lineage>
        <taxon>Bacteria</taxon>
        <taxon>Pseudomonadati</taxon>
        <taxon>Bacteroidota</taxon>
        <taxon>Cytophagia</taxon>
        <taxon>Cytophagales</taxon>
        <taxon>Cyclobacteriaceae</taxon>
        <taxon>Algoriphagus</taxon>
    </lineage>
</organism>
<dbReference type="EMBL" id="CP012836">
    <property type="protein sequence ID" value="AMQ55949.1"/>
    <property type="molecule type" value="Genomic_DNA"/>
</dbReference>
<protein>
    <submittedName>
        <fullName evidence="1">Alpha-galactosidase</fullName>
    </submittedName>
</protein>
<evidence type="ECO:0000313" key="1">
    <source>
        <dbReference type="EMBL" id="AMQ55949.1"/>
    </source>
</evidence>